<keyword evidence="2" id="KW-1185">Reference proteome</keyword>
<dbReference type="Proteomes" id="UP000326924">
    <property type="component" value="Unassembled WGS sequence"/>
</dbReference>
<evidence type="ECO:0000313" key="1">
    <source>
        <dbReference type="EMBL" id="KAA8900645.1"/>
    </source>
</evidence>
<accession>A0A5J5ER13</accession>
<dbReference type="AlphaFoldDB" id="A0A5J5ER13"/>
<gene>
    <name evidence="1" type="ORF">FN846DRAFT_958372</name>
</gene>
<dbReference type="InParanoid" id="A0A5J5ER13"/>
<sequence length="77" mass="8844">MHFLLSFVIFSPSFFRAPDPPSFEATTQKGAVKKGRQDALALAFFFSFLPLFGHPRWWNCGSYYFPAPEHVNVDTRT</sequence>
<comment type="caution">
    <text evidence="1">The sequence shown here is derived from an EMBL/GenBank/DDBJ whole genome shotgun (WGS) entry which is preliminary data.</text>
</comment>
<dbReference type="EMBL" id="VXIS01000151">
    <property type="protein sequence ID" value="KAA8900645.1"/>
    <property type="molecule type" value="Genomic_DNA"/>
</dbReference>
<evidence type="ECO:0000313" key="2">
    <source>
        <dbReference type="Proteomes" id="UP000326924"/>
    </source>
</evidence>
<protein>
    <submittedName>
        <fullName evidence="1">Uncharacterized protein</fullName>
    </submittedName>
</protein>
<name>A0A5J5ER13_9PEZI</name>
<organism evidence="1 2">
    <name type="scientific">Sphaerosporella brunnea</name>
    <dbReference type="NCBI Taxonomy" id="1250544"/>
    <lineage>
        <taxon>Eukaryota</taxon>
        <taxon>Fungi</taxon>
        <taxon>Dikarya</taxon>
        <taxon>Ascomycota</taxon>
        <taxon>Pezizomycotina</taxon>
        <taxon>Pezizomycetes</taxon>
        <taxon>Pezizales</taxon>
        <taxon>Pyronemataceae</taxon>
        <taxon>Sphaerosporella</taxon>
    </lineage>
</organism>
<proteinExistence type="predicted"/>
<reference evidence="1 2" key="1">
    <citation type="submission" date="2019-09" db="EMBL/GenBank/DDBJ databases">
        <title>Draft genome of the ectomycorrhizal ascomycete Sphaerosporella brunnea.</title>
        <authorList>
            <consortium name="DOE Joint Genome Institute"/>
            <person name="Benucci G.M."/>
            <person name="Marozzi G."/>
            <person name="Antonielli L."/>
            <person name="Sanchez S."/>
            <person name="Marco P."/>
            <person name="Wang X."/>
            <person name="Falini L.B."/>
            <person name="Barry K."/>
            <person name="Haridas S."/>
            <person name="Lipzen A."/>
            <person name="Labutti K."/>
            <person name="Grigoriev I.V."/>
            <person name="Murat C."/>
            <person name="Martin F."/>
            <person name="Albertini E."/>
            <person name="Donnini D."/>
            <person name="Bonito G."/>
        </authorList>
    </citation>
    <scope>NUCLEOTIDE SEQUENCE [LARGE SCALE GENOMIC DNA]</scope>
    <source>
        <strain evidence="1 2">Sb_GMNB300</strain>
    </source>
</reference>